<dbReference type="AlphaFoldDB" id="X6M6D4"/>
<sequence>MWHQEEKKSVSRQDFLNEKKIENFEIDMVKYINHHRSACVKAFEKVDELLQNEEHKMNQRALEEAMETTFWMYSEYEDRAIEGNAAPVNNNPIIEELDSNVEDQIPNIPEYDVSFDSRNKKKFKITIYLSLEQNADLLAKLCGC</sequence>
<name>X6M6D4_RETFI</name>
<evidence type="ECO:0000313" key="1">
    <source>
        <dbReference type="EMBL" id="ETO09022.1"/>
    </source>
</evidence>
<reference evidence="1 2" key="1">
    <citation type="journal article" date="2013" name="Curr. Biol.">
        <title>The Genome of the Foraminiferan Reticulomyxa filosa.</title>
        <authorList>
            <person name="Glockner G."/>
            <person name="Hulsmann N."/>
            <person name="Schleicher M."/>
            <person name="Noegel A.A."/>
            <person name="Eichinger L."/>
            <person name="Gallinger C."/>
            <person name="Pawlowski J."/>
            <person name="Sierra R."/>
            <person name="Euteneuer U."/>
            <person name="Pillet L."/>
            <person name="Moustafa A."/>
            <person name="Platzer M."/>
            <person name="Groth M."/>
            <person name="Szafranski K."/>
            <person name="Schliwa M."/>
        </authorList>
    </citation>
    <scope>NUCLEOTIDE SEQUENCE [LARGE SCALE GENOMIC DNA]</scope>
</reference>
<evidence type="ECO:0000313" key="2">
    <source>
        <dbReference type="Proteomes" id="UP000023152"/>
    </source>
</evidence>
<dbReference type="Proteomes" id="UP000023152">
    <property type="component" value="Unassembled WGS sequence"/>
</dbReference>
<comment type="caution">
    <text evidence="1">The sequence shown here is derived from an EMBL/GenBank/DDBJ whole genome shotgun (WGS) entry which is preliminary data.</text>
</comment>
<keyword evidence="2" id="KW-1185">Reference proteome</keyword>
<proteinExistence type="predicted"/>
<dbReference type="EMBL" id="ASPP01024431">
    <property type="protein sequence ID" value="ETO09022.1"/>
    <property type="molecule type" value="Genomic_DNA"/>
</dbReference>
<organism evidence="1 2">
    <name type="scientific">Reticulomyxa filosa</name>
    <dbReference type="NCBI Taxonomy" id="46433"/>
    <lineage>
        <taxon>Eukaryota</taxon>
        <taxon>Sar</taxon>
        <taxon>Rhizaria</taxon>
        <taxon>Retaria</taxon>
        <taxon>Foraminifera</taxon>
        <taxon>Monothalamids</taxon>
        <taxon>Reticulomyxidae</taxon>
        <taxon>Reticulomyxa</taxon>
    </lineage>
</organism>
<protein>
    <submittedName>
        <fullName evidence="1">Uncharacterized protein</fullName>
    </submittedName>
</protein>
<gene>
    <name evidence="1" type="ORF">RFI_28367</name>
</gene>
<accession>X6M6D4</accession>